<feature type="region of interest" description="Disordered" evidence="2">
    <location>
        <begin position="589"/>
        <end position="778"/>
    </location>
</feature>
<dbReference type="GO" id="GO:0016020">
    <property type="term" value="C:membrane"/>
    <property type="evidence" value="ECO:0007669"/>
    <property type="project" value="InterPro"/>
</dbReference>
<feature type="compositionally biased region" description="Low complexity" evidence="2">
    <location>
        <begin position="217"/>
        <end position="228"/>
    </location>
</feature>
<organism evidence="4 5">
    <name type="scientific">Petromyzon marinus</name>
    <name type="common">Sea lamprey</name>
    <dbReference type="NCBI Taxonomy" id="7757"/>
    <lineage>
        <taxon>Eukaryota</taxon>
        <taxon>Metazoa</taxon>
        <taxon>Chordata</taxon>
        <taxon>Craniata</taxon>
        <taxon>Vertebrata</taxon>
        <taxon>Cyclostomata</taxon>
        <taxon>Hyperoartia</taxon>
        <taxon>Petromyzontiformes</taxon>
        <taxon>Petromyzontidae</taxon>
        <taxon>Petromyzon</taxon>
    </lineage>
</organism>
<feature type="domain" description="HAMP" evidence="3">
    <location>
        <begin position="420"/>
        <end position="471"/>
    </location>
</feature>
<feature type="region of interest" description="Disordered" evidence="2">
    <location>
        <begin position="796"/>
        <end position="833"/>
    </location>
</feature>
<feature type="region of interest" description="Disordered" evidence="2">
    <location>
        <begin position="79"/>
        <end position="129"/>
    </location>
</feature>
<evidence type="ECO:0000259" key="3">
    <source>
        <dbReference type="PROSITE" id="PS50885"/>
    </source>
</evidence>
<evidence type="ECO:0000256" key="1">
    <source>
        <dbReference type="SAM" id="Coils"/>
    </source>
</evidence>
<feature type="compositionally biased region" description="Pro residues" evidence="2">
    <location>
        <begin position="607"/>
        <end position="618"/>
    </location>
</feature>
<feature type="region of interest" description="Disordered" evidence="2">
    <location>
        <begin position="286"/>
        <end position="347"/>
    </location>
</feature>
<keyword evidence="4" id="KW-1185">Reference proteome</keyword>
<proteinExistence type="predicted"/>
<feature type="compositionally biased region" description="Basic residues" evidence="2">
    <location>
        <begin position="24"/>
        <end position="33"/>
    </location>
</feature>
<dbReference type="AlphaFoldDB" id="A0AAJ7TNU8"/>
<evidence type="ECO:0000256" key="2">
    <source>
        <dbReference type="SAM" id="MobiDB-lite"/>
    </source>
</evidence>
<feature type="region of interest" description="Disordered" evidence="2">
    <location>
        <begin position="429"/>
        <end position="449"/>
    </location>
</feature>
<dbReference type="Pfam" id="PF15254">
    <property type="entry name" value="CCDC14"/>
    <property type="match status" value="3"/>
</dbReference>
<feature type="compositionally biased region" description="Gly residues" evidence="2">
    <location>
        <begin position="490"/>
        <end position="499"/>
    </location>
</feature>
<feature type="region of interest" description="Disordered" evidence="2">
    <location>
        <begin position="217"/>
        <end position="238"/>
    </location>
</feature>
<accession>A0AAJ7TNU8</accession>
<sequence>MPRAAGGHRPLGQMVSSGRLSGPPKHRGCKRRSSSLGRRAVSPDSGYSLYSTESEDQVAVIHRGLDRCAALLQDFLLTEPSRPQGAMSQRRPAKSSAGGPSRPRAKRSLSRTRTDGVCKAHAEPRRTSAPAIKKETLAAGGSTAFNGRLASSTPTLASPPRAPLPATKPTTPPAMPGHSYSSSPRAITSSEHAYSAYVPVSTATATVTAATSPVAVTPATAPRGTAPSLLPPASEGGAPWAGDRWADLARADGAHARFMALQPEWEARVTTDASGEEDVPQDRFPEQAAWGHHGPVTALGADGRAERDGLDDDDRDDDDRDDDVGSDQAVARGTQPGGGHGEAARRAGAVTRGLAQLRELLARQDVRACVRLLAELEHSVVLLATALPEPDQQAEAMLPQPTGSPGSPSRTLALMRSENSVLHRRVQTLSQQLRERERGDRERPDPGSNAELAHLRAANAALQEQLSRSRAETQAERGRHDQLSRQLGRIWGGPGPNGREGVGVVVGGTEARGPESLGTAHWEEEAARVREEVDEALCCLRSVREQLQASRDEAEGLRAALVQREQELHSLRQLSATLQGSMTRLLSELSSDVRQPPVRPGSCSPPSVAPPLARPTPTPQGLLQHGASGSARHWDRGMGGASHGGGGGGGQGHWDVMGGAAHGAGGNDGTGQGVTVETSRGYGDRGQGHGGQITPDQPSGEAARASQTSGTTATGATASGIVATHLDRSSTPLSTTHDDTDYLDPAPVRPMGSEPPPSPPPLLPAPPAAKWPSAAGSYPGSEIASPLAKAGGAGYGWGPPGGSAQRWAEAGGEEVDAGSDAGSDACRPPPVLRPLRPLPDWSFSSVGSGSLASTSTFTSRDDRAFRHGLASLDASIARLQHALTSRLQP</sequence>
<dbReference type="KEGG" id="pmrn:116948601"/>
<feature type="compositionally biased region" description="Basic and acidic residues" evidence="2">
    <location>
        <begin position="112"/>
        <end position="129"/>
    </location>
</feature>
<evidence type="ECO:0000313" key="5">
    <source>
        <dbReference type="RefSeq" id="XP_032821319.1"/>
    </source>
</evidence>
<dbReference type="InterPro" id="IPR003660">
    <property type="entry name" value="HAMP_dom"/>
</dbReference>
<feature type="compositionally biased region" description="Gly residues" evidence="2">
    <location>
        <begin position="660"/>
        <end position="672"/>
    </location>
</feature>
<dbReference type="RefSeq" id="XP_032821319.1">
    <property type="nucleotide sequence ID" value="XM_032965428.1"/>
</dbReference>
<name>A0AAJ7TNU8_PETMA</name>
<feature type="coiled-coil region" evidence="1">
    <location>
        <begin position="540"/>
        <end position="574"/>
    </location>
</feature>
<dbReference type="Proteomes" id="UP001318040">
    <property type="component" value="Chromosome 34"/>
</dbReference>
<dbReference type="PANTHER" id="PTHR22367">
    <property type="entry name" value="COILED-COIL DOMAIN-CONTAINING PROTEIN 14"/>
    <property type="match status" value="1"/>
</dbReference>
<reference evidence="5" key="1">
    <citation type="submission" date="2025-08" db="UniProtKB">
        <authorList>
            <consortium name="RefSeq"/>
        </authorList>
    </citation>
    <scope>IDENTIFICATION</scope>
    <source>
        <tissue evidence="5">Sperm</tissue>
    </source>
</reference>
<dbReference type="GO" id="GO:0071539">
    <property type="term" value="P:protein localization to centrosome"/>
    <property type="evidence" value="ECO:0007669"/>
    <property type="project" value="TreeGrafter"/>
</dbReference>
<feature type="compositionally biased region" description="Basic and acidic residues" evidence="2">
    <location>
        <begin position="467"/>
        <end position="483"/>
    </location>
</feature>
<feature type="region of interest" description="Disordered" evidence="2">
    <location>
        <begin position="1"/>
        <end position="53"/>
    </location>
</feature>
<dbReference type="PROSITE" id="PS50885">
    <property type="entry name" value="HAMP"/>
    <property type="match status" value="1"/>
</dbReference>
<feature type="compositionally biased region" description="Low complexity" evidence="2">
    <location>
        <begin position="702"/>
        <end position="724"/>
    </location>
</feature>
<feature type="region of interest" description="Disordered" evidence="2">
    <location>
        <begin position="461"/>
        <end position="499"/>
    </location>
</feature>
<feature type="region of interest" description="Disordered" evidence="2">
    <location>
        <begin position="144"/>
        <end position="185"/>
    </location>
</feature>
<keyword evidence="1" id="KW-0175">Coiled coil</keyword>
<evidence type="ECO:0000313" key="4">
    <source>
        <dbReference type="Proteomes" id="UP001318040"/>
    </source>
</evidence>
<feature type="compositionally biased region" description="Gly residues" evidence="2">
    <location>
        <begin position="637"/>
        <end position="652"/>
    </location>
</feature>
<protein>
    <submittedName>
        <fullName evidence="5">Translation initiation factor IF-2-like</fullName>
    </submittedName>
</protein>
<gene>
    <name evidence="5" type="primary">LOC116948601</name>
</gene>
<dbReference type="PANTHER" id="PTHR22367:SF2">
    <property type="entry name" value="COILED-COIL DOMAIN-CONTAINING PROTEIN 14"/>
    <property type="match status" value="1"/>
</dbReference>
<feature type="compositionally biased region" description="Basic and acidic residues" evidence="2">
    <location>
        <begin position="433"/>
        <end position="445"/>
    </location>
</feature>
<dbReference type="GO" id="GO:0007165">
    <property type="term" value="P:signal transduction"/>
    <property type="evidence" value="ECO:0007669"/>
    <property type="project" value="InterPro"/>
</dbReference>
<feature type="compositionally biased region" description="Polar residues" evidence="2">
    <location>
        <begin position="144"/>
        <end position="156"/>
    </location>
</feature>
<dbReference type="InterPro" id="IPR029343">
    <property type="entry name" value="CCDC14"/>
</dbReference>
<feature type="compositionally biased region" description="Pro residues" evidence="2">
    <location>
        <begin position="753"/>
        <end position="769"/>
    </location>
</feature>
<feature type="compositionally biased region" description="Acidic residues" evidence="2">
    <location>
        <begin position="309"/>
        <end position="325"/>
    </location>
</feature>
<dbReference type="GO" id="GO:0034451">
    <property type="term" value="C:centriolar satellite"/>
    <property type="evidence" value="ECO:0007669"/>
    <property type="project" value="TreeGrafter"/>
</dbReference>